<feature type="chain" id="PRO_5017084659" evidence="1">
    <location>
        <begin position="25"/>
        <end position="180"/>
    </location>
</feature>
<dbReference type="Pfam" id="PF13590">
    <property type="entry name" value="DUF4136"/>
    <property type="match status" value="1"/>
</dbReference>
<evidence type="ECO:0000313" key="3">
    <source>
        <dbReference type="EMBL" id="RDK83792.1"/>
    </source>
</evidence>
<name>A0A370Q600_9FLAO</name>
<dbReference type="Gene3D" id="3.30.160.670">
    <property type="match status" value="1"/>
</dbReference>
<dbReference type="RefSeq" id="WP_115124519.1">
    <property type="nucleotide sequence ID" value="NZ_QRAO01000006.1"/>
</dbReference>
<accession>A0A370Q600</accession>
<proteinExistence type="predicted"/>
<organism evidence="3 4">
    <name type="scientific">Marinirhabdus gelatinilytica</name>
    <dbReference type="NCBI Taxonomy" id="1703343"/>
    <lineage>
        <taxon>Bacteria</taxon>
        <taxon>Pseudomonadati</taxon>
        <taxon>Bacteroidota</taxon>
        <taxon>Flavobacteriia</taxon>
        <taxon>Flavobacteriales</taxon>
        <taxon>Flavobacteriaceae</taxon>
    </lineage>
</organism>
<dbReference type="OrthoDB" id="5432251at2"/>
<evidence type="ECO:0000313" key="4">
    <source>
        <dbReference type="Proteomes" id="UP000255317"/>
    </source>
</evidence>
<protein>
    <submittedName>
        <fullName evidence="3">Uncharacterized protein DUF4136</fullName>
    </submittedName>
</protein>
<evidence type="ECO:0000259" key="2">
    <source>
        <dbReference type="Pfam" id="PF13590"/>
    </source>
</evidence>
<evidence type="ECO:0000256" key="1">
    <source>
        <dbReference type="SAM" id="SignalP"/>
    </source>
</evidence>
<sequence>MRIFKLTPLLLLFVVFASCTSVRVATDYDRKANFSNYNSFAFYKPGIDEAQISDLDKKRILRAIEANLQAKGMTKSQTPSLLVSIFTKERERVDVYNNNFGWGWGWNPWWGGRWGNTVSRSTEGSLYIDLIDAKTNELVWQGIGSSQLYTGSDIDKREAKIREIVAEILAEYPPGVMENN</sequence>
<dbReference type="AlphaFoldDB" id="A0A370Q600"/>
<feature type="signal peptide" evidence="1">
    <location>
        <begin position="1"/>
        <end position="24"/>
    </location>
</feature>
<dbReference type="EMBL" id="QRAO01000006">
    <property type="protein sequence ID" value="RDK83792.1"/>
    <property type="molecule type" value="Genomic_DNA"/>
</dbReference>
<feature type="domain" description="DUF4136" evidence="2">
    <location>
        <begin position="24"/>
        <end position="174"/>
    </location>
</feature>
<dbReference type="InterPro" id="IPR025411">
    <property type="entry name" value="DUF4136"/>
</dbReference>
<comment type="caution">
    <text evidence="3">The sequence shown here is derived from an EMBL/GenBank/DDBJ whole genome shotgun (WGS) entry which is preliminary data.</text>
</comment>
<keyword evidence="1" id="KW-0732">Signal</keyword>
<keyword evidence="4" id="KW-1185">Reference proteome</keyword>
<gene>
    <name evidence="3" type="ORF">C8D94_1065</name>
</gene>
<reference evidence="3 4" key="1">
    <citation type="submission" date="2018-07" db="EMBL/GenBank/DDBJ databases">
        <title>Genomic Encyclopedia of Type Strains, Phase IV (KMG-IV): sequencing the most valuable type-strain genomes for metagenomic binning, comparative biology and taxonomic classification.</title>
        <authorList>
            <person name="Goeker M."/>
        </authorList>
    </citation>
    <scope>NUCLEOTIDE SEQUENCE [LARGE SCALE GENOMIC DNA]</scope>
    <source>
        <strain evidence="3 4">DSM 101478</strain>
    </source>
</reference>
<dbReference type="PROSITE" id="PS51257">
    <property type="entry name" value="PROKAR_LIPOPROTEIN"/>
    <property type="match status" value="1"/>
</dbReference>
<dbReference type="Proteomes" id="UP000255317">
    <property type="component" value="Unassembled WGS sequence"/>
</dbReference>